<evidence type="ECO:0000256" key="4">
    <source>
        <dbReference type="ARBA" id="ARBA00023136"/>
    </source>
</evidence>
<feature type="transmembrane region" description="Helical" evidence="5">
    <location>
        <begin position="70"/>
        <end position="87"/>
    </location>
</feature>
<gene>
    <name evidence="6" type="ORF">BJ982_000805</name>
</gene>
<dbReference type="GO" id="GO:0016020">
    <property type="term" value="C:membrane"/>
    <property type="evidence" value="ECO:0007669"/>
    <property type="project" value="UniProtKB-SubCell"/>
</dbReference>
<keyword evidence="4 5" id="KW-0472">Membrane</keyword>
<evidence type="ECO:0000256" key="5">
    <source>
        <dbReference type="SAM" id="Phobius"/>
    </source>
</evidence>
<organism evidence="6 7">
    <name type="scientific">Sphaerisporangium siamense</name>
    <dbReference type="NCBI Taxonomy" id="795645"/>
    <lineage>
        <taxon>Bacteria</taxon>
        <taxon>Bacillati</taxon>
        <taxon>Actinomycetota</taxon>
        <taxon>Actinomycetes</taxon>
        <taxon>Streptosporangiales</taxon>
        <taxon>Streptosporangiaceae</taxon>
        <taxon>Sphaerisporangium</taxon>
    </lineage>
</organism>
<keyword evidence="7" id="KW-1185">Reference proteome</keyword>
<comment type="subcellular location">
    <subcellularLocation>
        <location evidence="1">Membrane</location>
        <topology evidence="1">Multi-pass membrane protein</topology>
    </subcellularLocation>
</comment>
<feature type="transmembrane region" description="Helical" evidence="5">
    <location>
        <begin position="46"/>
        <end position="64"/>
    </location>
</feature>
<dbReference type="AlphaFoldDB" id="A0A7W7D5G1"/>
<evidence type="ECO:0000256" key="2">
    <source>
        <dbReference type="ARBA" id="ARBA00022692"/>
    </source>
</evidence>
<comment type="caution">
    <text evidence="6">The sequence shown here is derived from an EMBL/GenBank/DDBJ whole genome shotgun (WGS) entry which is preliminary data.</text>
</comment>
<evidence type="ECO:0008006" key="8">
    <source>
        <dbReference type="Google" id="ProtNLM"/>
    </source>
</evidence>
<evidence type="ECO:0000256" key="1">
    <source>
        <dbReference type="ARBA" id="ARBA00004141"/>
    </source>
</evidence>
<feature type="transmembrane region" description="Helical" evidence="5">
    <location>
        <begin position="6"/>
        <end position="25"/>
    </location>
</feature>
<evidence type="ECO:0000313" key="6">
    <source>
        <dbReference type="EMBL" id="MBB4699261.1"/>
    </source>
</evidence>
<evidence type="ECO:0000256" key="3">
    <source>
        <dbReference type="ARBA" id="ARBA00022989"/>
    </source>
</evidence>
<proteinExistence type="predicted"/>
<dbReference type="EMBL" id="JACHND010000001">
    <property type="protein sequence ID" value="MBB4699261.1"/>
    <property type="molecule type" value="Genomic_DNA"/>
</dbReference>
<dbReference type="InterPro" id="IPR032808">
    <property type="entry name" value="DoxX"/>
</dbReference>
<protein>
    <recommendedName>
        <fullName evidence="8">DoxX family protein</fullName>
    </recommendedName>
</protein>
<keyword evidence="2 5" id="KW-0812">Transmembrane</keyword>
<feature type="transmembrane region" description="Helical" evidence="5">
    <location>
        <begin position="94"/>
        <end position="116"/>
    </location>
</feature>
<dbReference type="Pfam" id="PF13564">
    <property type="entry name" value="DoxX_2"/>
    <property type="match status" value="1"/>
</dbReference>
<keyword evidence="3 5" id="KW-1133">Transmembrane helix</keyword>
<sequence>MFAAYATITIFASLLFGSAAVIYLIGHEFPKAQLDMKSLPRSWGPVLGAMLALGALGLLGGFAIPLLGTLAAYSLVLYFTGALLAHLRVGSRKLGNWAFFFATAVAALGASLLYHWW</sequence>
<dbReference type="RefSeq" id="WP_184876664.1">
    <property type="nucleotide sequence ID" value="NZ_BOOV01000021.1"/>
</dbReference>
<accession>A0A7W7D5G1</accession>
<reference evidence="6 7" key="1">
    <citation type="submission" date="2020-08" db="EMBL/GenBank/DDBJ databases">
        <title>Sequencing the genomes of 1000 actinobacteria strains.</title>
        <authorList>
            <person name="Klenk H.-P."/>
        </authorList>
    </citation>
    <scope>NUCLEOTIDE SEQUENCE [LARGE SCALE GENOMIC DNA]</scope>
    <source>
        <strain evidence="6 7">DSM 45784</strain>
    </source>
</reference>
<name>A0A7W7D5G1_9ACTN</name>
<evidence type="ECO:0000313" key="7">
    <source>
        <dbReference type="Proteomes" id="UP000542210"/>
    </source>
</evidence>
<dbReference type="Proteomes" id="UP000542210">
    <property type="component" value="Unassembled WGS sequence"/>
</dbReference>